<feature type="region of interest" description="Disordered" evidence="1">
    <location>
        <begin position="1"/>
        <end position="38"/>
    </location>
</feature>
<keyword evidence="3" id="KW-1185">Reference proteome</keyword>
<dbReference type="EMBL" id="JAUYZG010000017">
    <property type="protein sequence ID" value="KAK2884147.1"/>
    <property type="molecule type" value="Genomic_DNA"/>
</dbReference>
<name>A0AA88PIZ1_9TELE</name>
<dbReference type="AlphaFoldDB" id="A0AA88PIZ1"/>
<evidence type="ECO:0000313" key="2">
    <source>
        <dbReference type="EMBL" id="KAK2884147.1"/>
    </source>
</evidence>
<evidence type="ECO:0000313" key="3">
    <source>
        <dbReference type="Proteomes" id="UP001187343"/>
    </source>
</evidence>
<evidence type="ECO:0000256" key="1">
    <source>
        <dbReference type="SAM" id="MobiDB-lite"/>
    </source>
</evidence>
<organism evidence="2 3">
    <name type="scientific">Cirrhinus molitorella</name>
    <name type="common">mud carp</name>
    <dbReference type="NCBI Taxonomy" id="172907"/>
    <lineage>
        <taxon>Eukaryota</taxon>
        <taxon>Metazoa</taxon>
        <taxon>Chordata</taxon>
        <taxon>Craniata</taxon>
        <taxon>Vertebrata</taxon>
        <taxon>Euteleostomi</taxon>
        <taxon>Actinopterygii</taxon>
        <taxon>Neopterygii</taxon>
        <taxon>Teleostei</taxon>
        <taxon>Ostariophysi</taxon>
        <taxon>Cypriniformes</taxon>
        <taxon>Cyprinidae</taxon>
        <taxon>Labeoninae</taxon>
        <taxon>Labeonini</taxon>
        <taxon>Cirrhinus</taxon>
    </lineage>
</organism>
<dbReference type="Proteomes" id="UP001187343">
    <property type="component" value="Unassembled WGS sequence"/>
</dbReference>
<reference evidence="2" key="1">
    <citation type="submission" date="2023-08" db="EMBL/GenBank/DDBJ databases">
        <title>Chromosome-level Genome Assembly of mud carp (Cirrhinus molitorella).</title>
        <authorList>
            <person name="Liu H."/>
        </authorList>
    </citation>
    <scope>NUCLEOTIDE SEQUENCE</scope>
    <source>
        <strain evidence="2">Prfri</strain>
        <tissue evidence="2">Muscle</tissue>
    </source>
</reference>
<proteinExistence type="predicted"/>
<gene>
    <name evidence="2" type="ORF">Q8A67_017784</name>
</gene>
<feature type="compositionally biased region" description="Polar residues" evidence="1">
    <location>
        <begin position="1"/>
        <end position="29"/>
    </location>
</feature>
<comment type="caution">
    <text evidence="2">The sequence shown here is derived from an EMBL/GenBank/DDBJ whole genome shotgun (WGS) entry which is preliminary data.</text>
</comment>
<protein>
    <submittedName>
        <fullName evidence="2">Uncharacterized protein</fullName>
    </submittedName>
</protein>
<sequence>MIRSSSAHQQEATEAQQISSEPTEGSASTARDRRIRPQRSTLINLRACQRLPTASAALRSQFLWASTRRLTELPCCSSNTQLLITHRTPPGVIKSLGYKGLIAATRMRFDTLSGSCVPQEENVYS</sequence>
<accession>A0AA88PIZ1</accession>